<keyword evidence="4 7" id="KW-0812">Transmembrane</keyword>
<evidence type="ECO:0000256" key="6">
    <source>
        <dbReference type="ARBA" id="ARBA00023136"/>
    </source>
</evidence>
<evidence type="ECO:0000256" key="1">
    <source>
        <dbReference type="ARBA" id="ARBA00004424"/>
    </source>
</evidence>
<dbReference type="GO" id="GO:0005436">
    <property type="term" value="F:sodium:phosphate symporter activity"/>
    <property type="evidence" value="ECO:0007669"/>
    <property type="project" value="InterPro"/>
</dbReference>
<dbReference type="STRING" id="29172.A0A0D8XNJ1"/>
<dbReference type="Pfam" id="PF02690">
    <property type="entry name" value="Na_Pi_cotrans"/>
    <property type="match status" value="1"/>
</dbReference>
<accession>A0A0D8XNJ1</accession>
<keyword evidence="9" id="KW-1185">Reference proteome</keyword>
<sequence length="295" mass="32148">MATGLQHRNPFDSTTVSILDPILNHDMTRQVADSIIPVNVAWSSEDDGNSVRFEWSEYMTLAGKAIKASPLINDPMSAVVVGMLVTVILQSATTTTNILVGMIAANSFIEEVSWLIVDPLIAEHGISLKTLDLLTDPINRMIIEVNEVELRNATIDDDYFPPNHSFVSRIRLISAHLLHRSLQTHFCIIFIIGRRNRMDRSLLNGPTASCVRILLAKKCPGIWKPCTGYAVMLAGLLITLAIQSNSMFSSSLTPLVGSGVITLDQMYPLILGANIGGSFSAVLAALTADGSRFEK</sequence>
<feature type="transmembrane region" description="Helical" evidence="7">
    <location>
        <begin position="226"/>
        <end position="246"/>
    </location>
</feature>
<protein>
    <recommendedName>
        <fullName evidence="10">Na+/Pi-cotransporter</fullName>
    </recommendedName>
</protein>
<gene>
    <name evidence="8" type="ORF">DICVIV_10030</name>
</gene>
<comment type="subcellular location">
    <subcellularLocation>
        <location evidence="1">Apical cell membrane</location>
        <topology evidence="1">Multi-pass membrane protein</topology>
    </subcellularLocation>
</comment>
<evidence type="ECO:0000256" key="5">
    <source>
        <dbReference type="ARBA" id="ARBA00022989"/>
    </source>
</evidence>
<keyword evidence="5 7" id="KW-1133">Transmembrane helix</keyword>
<dbReference type="PANTHER" id="PTHR10010:SF46">
    <property type="entry name" value="SODIUM-DEPENDENT PHOSPHATE TRANSPORT PROTEIN 2B"/>
    <property type="match status" value="1"/>
</dbReference>
<proteinExistence type="inferred from homology"/>
<dbReference type="GO" id="GO:0016324">
    <property type="term" value="C:apical plasma membrane"/>
    <property type="evidence" value="ECO:0007669"/>
    <property type="project" value="UniProtKB-SubCell"/>
</dbReference>
<dbReference type="InterPro" id="IPR003841">
    <property type="entry name" value="Na/Pi_transpt"/>
</dbReference>
<name>A0A0D8XNJ1_DICVI</name>
<dbReference type="AlphaFoldDB" id="A0A0D8XNJ1"/>
<evidence type="ECO:0000313" key="9">
    <source>
        <dbReference type="Proteomes" id="UP000053766"/>
    </source>
</evidence>
<keyword evidence="6 7" id="KW-0472">Membrane</keyword>
<comment type="similarity">
    <text evidence="2">Belongs to the SLC34A transporter family.</text>
</comment>
<reference evidence="9" key="2">
    <citation type="journal article" date="2016" name="Sci. Rep.">
        <title>Dictyocaulus viviparus genome, variome and transcriptome elucidate lungworm biology and support future intervention.</title>
        <authorList>
            <person name="McNulty S.N."/>
            <person name="Strube C."/>
            <person name="Rosa B.A."/>
            <person name="Martin J.C."/>
            <person name="Tyagi R."/>
            <person name="Choi Y.J."/>
            <person name="Wang Q."/>
            <person name="Hallsworth Pepin K."/>
            <person name="Zhang X."/>
            <person name="Ozersky P."/>
            <person name="Wilson R.K."/>
            <person name="Sternberg P.W."/>
            <person name="Gasser R.B."/>
            <person name="Mitreva M."/>
        </authorList>
    </citation>
    <scope>NUCLEOTIDE SEQUENCE [LARGE SCALE GENOMIC DNA]</scope>
    <source>
        <strain evidence="9">HannoverDv2000</strain>
    </source>
</reference>
<dbReference type="Proteomes" id="UP000053766">
    <property type="component" value="Unassembled WGS sequence"/>
</dbReference>
<dbReference type="OrthoDB" id="76259at2759"/>
<dbReference type="PANTHER" id="PTHR10010">
    <property type="entry name" value="SOLUTE CARRIER FAMILY 34 SODIUM PHOSPHATE , MEMBER 2-RELATED"/>
    <property type="match status" value="1"/>
</dbReference>
<evidence type="ECO:0000256" key="3">
    <source>
        <dbReference type="ARBA" id="ARBA00022475"/>
    </source>
</evidence>
<evidence type="ECO:0000313" key="8">
    <source>
        <dbReference type="EMBL" id="KJH43946.1"/>
    </source>
</evidence>
<organism evidence="8 9">
    <name type="scientific">Dictyocaulus viviparus</name>
    <name type="common">Bovine lungworm</name>
    <dbReference type="NCBI Taxonomy" id="29172"/>
    <lineage>
        <taxon>Eukaryota</taxon>
        <taxon>Metazoa</taxon>
        <taxon>Ecdysozoa</taxon>
        <taxon>Nematoda</taxon>
        <taxon>Chromadorea</taxon>
        <taxon>Rhabditida</taxon>
        <taxon>Rhabditina</taxon>
        <taxon>Rhabditomorpha</taxon>
        <taxon>Strongyloidea</taxon>
        <taxon>Metastrongylidae</taxon>
        <taxon>Dictyocaulus</taxon>
    </lineage>
</organism>
<evidence type="ECO:0008006" key="10">
    <source>
        <dbReference type="Google" id="ProtNLM"/>
    </source>
</evidence>
<dbReference type="GO" id="GO:0044341">
    <property type="term" value="P:sodium-dependent phosphate transport"/>
    <property type="evidence" value="ECO:0007669"/>
    <property type="project" value="InterPro"/>
</dbReference>
<feature type="transmembrane region" description="Helical" evidence="7">
    <location>
        <begin position="266"/>
        <end position="286"/>
    </location>
</feature>
<reference evidence="8 9" key="1">
    <citation type="submission" date="2013-11" db="EMBL/GenBank/DDBJ databases">
        <title>Draft genome of the bovine lungworm Dictyocaulus viviparus.</title>
        <authorList>
            <person name="Mitreva M."/>
        </authorList>
    </citation>
    <scope>NUCLEOTIDE SEQUENCE [LARGE SCALE GENOMIC DNA]</scope>
    <source>
        <strain evidence="8 9">HannoverDv2000</strain>
    </source>
</reference>
<evidence type="ECO:0000256" key="7">
    <source>
        <dbReference type="SAM" id="Phobius"/>
    </source>
</evidence>
<keyword evidence="3" id="KW-1003">Cell membrane</keyword>
<evidence type="ECO:0000256" key="4">
    <source>
        <dbReference type="ARBA" id="ARBA00022692"/>
    </source>
</evidence>
<dbReference type="EMBL" id="KN716513">
    <property type="protein sequence ID" value="KJH43946.1"/>
    <property type="molecule type" value="Genomic_DNA"/>
</dbReference>
<evidence type="ECO:0000256" key="2">
    <source>
        <dbReference type="ARBA" id="ARBA00005808"/>
    </source>
</evidence>